<evidence type="ECO:0000313" key="4">
    <source>
        <dbReference type="Proteomes" id="UP001156856"/>
    </source>
</evidence>
<evidence type="ECO:0000313" key="2">
    <source>
        <dbReference type="EMBL" id="GLS64513.1"/>
    </source>
</evidence>
<comment type="caution">
    <text evidence="1">The sequence shown here is derived from an EMBL/GenBank/DDBJ whole genome shotgun (WGS) entry which is preliminary data.</text>
</comment>
<reference evidence="4" key="2">
    <citation type="journal article" date="2019" name="Int. J. Syst. Evol. Microbiol.">
        <title>The Global Catalogue of Microorganisms (GCM) 10K type strain sequencing project: providing services to taxonomists for standard genome sequencing and annotation.</title>
        <authorList>
            <consortium name="The Broad Institute Genomics Platform"/>
            <consortium name="The Broad Institute Genome Sequencing Center for Infectious Disease"/>
            <person name="Wu L."/>
            <person name="Ma J."/>
        </authorList>
    </citation>
    <scope>NUCLEOTIDE SEQUENCE [LARGE SCALE GENOMIC DNA]</scope>
    <source>
        <strain evidence="4">NBRC 107715</strain>
    </source>
</reference>
<protein>
    <submittedName>
        <fullName evidence="1">Uncharacterized protein</fullName>
    </submittedName>
</protein>
<proteinExistence type="predicted"/>
<name>A0A512JDG8_9HYPH</name>
<dbReference type="EMBL" id="BJZU01000221">
    <property type="protein sequence ID" value="GEP07975.1"/>
    <property type="molecule type" value="Genomic_DNA"/>
</dbReference>
<organism evidence="1 3">
    <name type="scientific">Methylobacterium oxalidis</name>
    <dbReference type="NCBI Taxonomy" id="944322"/>
    <lineage>
        <taxon>Bacteria</taxon>
        <taxon>Pseudomonadati</taxon>
        <taxon>Pseudomonadota</taxon>
        <taxon>Alphaproteobacteria</taxon>
        <taxon>Hyphomicrobiales</taxon>
        <taxon>Methylobacteriaceae</taxon>
        <taxon>Methylobacterium</taxon>
    </lineage>
</organism>
<reference evidence="1 3" key="3">
    <citation type="submission" date="2019-07" db="EMBL/GenBank/DDBJ databases">
        <title>Whole genome shotgun sequence of Methylobacterium oxalidis NBRC 107715.</title>
        <authorList>
            <person name="Hosoyama A."/>
            <person name="Uohara A."/>
            <person name="Ohji S."/>
            <person name="Ichikawa N."/>
        </authorList>
    </citation>
    <scope>NUCLEOTIDE SEQUENCE [LARGE SCALE GENOMIC DNA]</scope>
    <source>
        <strain evidence="1 3">NBRC 107715</strain>
    </source>
</reference>
<dbReference type="EMBL" id="BSPK01000043">
    <property type="protein sequence ID" value="GLS64513.1"/>
    <property type="molecule type" value="Genomic_DNA"/>
</dbReference>
<dbReference type="Proteomes" id="UP000321960">
    <property type="component" value="Unassembled WGS sequence"/>
</dbReference>
<keyword evidence="4" id="KW-1185">Reference proteome</keyword>
<dbReference type="Proteomes" id="UP001156856">
    <property type="component" value="Unassembled WGS sequence"/>
</dbReference>
<dbReference type="AlphaFoldDB" id="A0A512JDG8"/>
<gene>
    <name evidence="2" type="ORF">GCM10007888_28940</name>
    <name evidence="1" type="ORF">MOX02_60130</name>
</gene>
<evidence type="ECO:0000313" key="3">
    <source>
        <dbReference type="Proteomes" id="UP000321960"/>
    </source>
</evidence>
<accession>A0A512JDG8</accession>
<reference evidence="2" key="4">
    <citation type="submission" date="2023-01" db="EMBL/GenBank/DDBJ databases">
        <title>Draft genome sequence of Methylobacterium oxalidis strain NBRC 107715.</title>
        <authorList>
            <person name="Sun Q."/>
            <person name="Mori K."/>
        </authorList>
    </citation>
    <scope>NUCLEOTIDE SEQUENCE</scope>
    <source>
        <strain evidence="2">NBRC 107715</strain>
    </source>
</reference>
<sequence length="88" mass="10221">MNSALEQDASATLIWLQEGLVPDSAWLLARPTDVGRGPEDWPHFADAFRYAMNVPRLGEWLPWIQVGDRTISPEELRRMYVPRSHEFR</sequence>
<reference evidence="2" key="1">
    <citation type="journal article" date="2014" name="Int. J. Syst. Evol. Microbiol.">
        <title>Complete genome of a new Firmicutes species belonging to the dominant human colonic microbiota ('Ruminococcus bicirculans') reveals two chromosomes and a selective capacity to utilize plant glucans.</title>
        <authorList>
            <consortium name="NISC Comparative Sequencing Program"/>
            <person name="Wegmann U."/>
            <person name="Louis P."/>
            <person name="Goesmann A."/>
            <person name="Henrissat B."/>
            <person name="Duncan S.H."/>
            <person name="Flint H.J."/>
        </authorList>
    </citation>
    <scope>NUCLEOTIDE SEQUENCE</scope>
    <source>
        <strain evidence="2">NBRC 107715</strain>
    </source>
</reference>
<evidence type="ECO:0000313" key="1">
    <source>
        <dbReference type="EMBL" id="GEP07975.1"/>
    </source>
</evidence>